<protein>
    <submittedName>
        <fullName evidence="2">Transmembrane protein, putative</fullName>
    </submittedName>
</protein>
<name>A0A072UK83_MEDTR</name>
<evidence type="ECO:0000313" key="2">
    <source>
        <dbReference type="EMBL" id="KEH26245.1"/>
    </source>
</evidence>
<dbReference type="EnsemblPlants" id="KEH26245">
    <property type="protein sequence ID" value="KEH26245"/>
    <property type="gene ID" value="MTR_6g048320"/>
</dbReference>
<dbReference type="AlphaFoldDB" id="A0A072UK83"/>
<sequence>MAKIDLKICNFVILLLPLIFPIAASSITSAAAPFRRHRSMSLSHSKSQCYKSSTIDSPLNDSFEEKLQIHNILDVFSGLKITNF</sequence>
<gene>
    <name evidence="2" type="ordered locus">MTR_6g048320</name>
</gene>
<evidence type="ECO:0000256" key="1">
    <source>
        <dbReference type="SAM" id="SignalP"/>
    </source>
</evidence>
<reference evidence="2 4" key="1">
    <citation type="journal article" date="2011" name="Nature">
        <title>The Medicago genome provides insight into the evolution of rhizobial symbioses.</title>
        <authorList>
            <person name="Young N.D."/>
            <person name="Debelle F."/>
            <person name="Oldroyd G.E."/>
            <person name="Geurts R."/>
            <person name="Cannon S.B."/>
            <person name="Udvardi M.K."/>
            <person name="Benedito V.A."/>
            <person name="Mayer K.F."/>
            <person name="Gouzy J."/>
            <person name="Schoof H."/>
            <person name="Van de Peer Y."/>
            <person name="Proost S."/>
            <person name="Cook D.R."/>
            <person name="Meyers B.C."/>
            <person name="Spannagl M."/>
            <person name="Cheung F."/>
            <person name="De Mita S."/>
            <person name="Krishnakumar V."/>
            <person name="Gundlach H."/>
            <person name="Zhou S."/>
            <person name="Mudge J."/>
            <person name="Bharti A.K."/>
            <person name="Murray J.D."/>
            <person name="Naoumkina M.A."/>
            <person name="Rosen B."/>
            <person name="Silverstein K.A."/>
            <person name="Tang H."/>
            <person name="Rombauts S."/>
            <person name="Zhao P.X."/>
            <person name="Zhou P."/>
            <person name="Barbe V."/>
            <person name="Bardou P."/>
            <person name="Bechner M."/>
            <person name="Bellec A."/>
            <person name="Berger A."/>
            <person name="Berges H."/>
            <person name="Bidwell S."/>
            <person name="Bisseling T."/>
            <person name="Choisne N."/>
            <person name="Couloux A."/>
            <person name="Denny R."/>
            <person name="Deshpande S."/>
            <person name="Dai X."/>
            <person name="Doyle J.J."/>
            <person name="Dudez A.M."/>
            <person name="Farmer A.D."/>
            <person name="Fouteau S."/>
            <person name="Franken C."/>
            <person name="Gibelin C."/>
            <person name="Gish J."/>
            <person name="Goldstein S."/>
            <person name="Gonzalez A.J."/>
            <person name="Green P.J."/>
            <person name="Hallab A."/>
            <person name="Hartog M."/>
            <person name="Hua A."/>
            <person name="Humphray S.J."/>
            <person name="Jeong D.H."/>
            <person name="Jing Y."/>
            <person name="Jocker A."/>
            <person name="Kenton S.M."/>
            <person name="Kim D.J."/>
            <person name="Klee K."/>
            <person name="Lai H."/>
            <person name="Lang C."/>
            <person name="Lin S."/>
            <person name="Macmil S.L."/>
            <person name="Magdelenat G."/>
            <person name="Matthews L."/>
            <person name="McCorrison J."/>
            <person name="Monaghan E.L."/>
            <person name="Mun J.H."/>
            <person name="Najar F.Z."/>
            <person name="Nicholson C."/>
            <person name="Noirot C."/>
            <person name="O'Bleness M."/>
            <person name="Paule C.R."/>
            <person name="Poulain J."/>
            <person name="Prion F."/>
            <person name="Qin B."/>
            <person name="Qu C."/>
            <person name="Retzel E.F."/>
            <person name="Riddle C."/>
            <person name="Sallet E."/>
            <person name="Samain S."/>
            <person name="Samson N."/>
            <person name="Sanders I."/>
            <person name="Saurat O."/>
            <person name="Scarpelli C."/>
            <person name="Schiex T."/>
            <person name="Segurens B."/>
            <person name="Severin A.J."/>
            <person name="Sherrier D.J."/>
            <person name="Shi R."/>
            <person name="Sims S."/>
            <person name="Singer S.R."/>
            <person name="Sinharoy S."/>
            <person name="Sterck L."/>
            <person name="Viollet A."/>
            <person name="Wang B.B."/>
            <person name="Wang K."/>
            <person name="Wang M."/>
            <person name="Wang X."/>
            <person name="Warfsmann J."/>
            <person name="Weissenbach J."/>
            <person name="White D.D."/>
            <person name="White J.D."/>
            <person name="Wiley G.B."/>
            <person name="Wincker P."/>
            <person name="Xing Y."/>
            <person name="Yang L."/>
            <person name="Yao Z."/>
            <person name="Ying F."/>
            <person name="Zhai J."/>
            <person name="Zhou L."/>
            <person name="Zuber A."/>
            <person name="Denarie J."/>
            <person name="Dixon R.A."/>
            <person name="May G.D."/>
            <person name="Schwartz D.C."/>
            <person name="Rogers J."/>
            <person name="Quetier F."/>
            <person name="Town C.D."/>
            <person name="Roe B.A."/>
        </authorList>
    </citation>
    <scope>NUCLEOTIDE SEQUENCE [LARGE SCALE GENOMIC DNA]</scope>
    <source>
        <strain evidence="2">A17</strain>
        <strain evidence="3 4">cv. Jemalong A17</strain>
    </source>
</reference>
<reference evidence="2 4" key="2">
    <citation type="journal article" date="2014" name="BMC Genomics">
        <title>An improved genome release (version Mt4.0) for the model legume Medicago truncatula.</title>
        <authorList>
            <person name="Tang H."/>
            <person name="Krishnakumar V."/>
            <person name="Bidwell S."/>
            <person name="Rosen B."/>
            <person name="Chan A."/>
            <person name="Zhou S."/>
            <person name="Gentzbittel L."/>
            <person name="Childs K.L."/>
            <person name="Yandell M."/>
            <person name="Gundlach H."/>
            <person name="Mayer K.F."/>
            <person name="Schwartz D.C."/>
            <person name="Town C.D."/>
        </authorList>
    </citation>
    <scope>GENOME REANNOTATION</scope>
    <source>
        <strain evidence="2">A17</strain>
        <strain evidence="3 4">cv. Jemalong A17</strain>
    </source>
</reference>
<dbReference type="Proteomes" id="UP000002051">
    <property type="component" value="Chromosome 6"/>
</dbReference>
<keyword evidence="4" id="KW-1185">Reference proteome</keyword>
<dbReference type="PaxDb" id="3880-AES65227"/>
<accession>A0A072UK83</accession>
<feature type="chain" id="PRO_5014499761" evidence="1">
    <location>
        <begin position="25"/>
        <end position="84"/>
    </location>
</feature>
<feature type="signal peptide" evidence="1">
    <location>
        <begin position="1"/>
        <end position="24"/>
    </location>
</feature>
<reference evidence="3" key="3">
    <citation type="submission" date="2015-04" db="UniProtKB">
        <authorList>
            <consortium name="EnsemblPlants"/>
        </authorList>
    </citation>
    <scope>IDENTIFICATION</scope>
    <source>
        <strain evidence="3">cv. Jemalong A17</strain>
    </source>
</reference>
<proteinExistence type="predicted"/>
<keyword evidence="1" id="KW-0732">Signal</keyword>
<evidence type="ECO:0000313" key="3">
    <source>
        <dbReference type="EnsemblPlants" id="KEH26245"/>
    </source>
</evidence>
<dbReference type="HOGENOM" id="CLU_2530921_0_0_1"/>
<organism evidence="2 4">
    <name type="scientific">Medicago truncatula</name>
    <name type="common">Barrel medic</name>
    <name type="synonym">Medicago tribuloides</name>
    <dbReference type="NCBI Taxonomy" id="3880"/>
    <lineage>
        <taxon>Eukaryota</taxon>
        <taxon>Viridiplantae</taxon>
        <taxon>Streptophyta</taxon>
        <taxon>Embryophyta</taxon>
        <taxon>Tracheophyta</taxon>
        <taxon>Spermatophyta</taxon>
        <taxon>Magnoliopsida</taxon>
        <taxon>eudicotyledons</taxon>
        <taxon>Gunneridae</taxon>
        <taxon>Pentapetalae</taxon>
        <taxon>rosids</taxon>
        <taxon>fabids</taxon>
        <taxon>Fabales</taxon>
        <taxon>Fabaceae</taxon>
        <taxon>Papilionoideae</taxon>
        <taxon>50 kb inversion clade</taxon>
        <taxon>NPAAA clade</taxon>
        <taxon>Hologalegina</taxon>
        <taxon>IRL clade</taxon>
        <taxon>Trifolieae</taxon>
        <taxon>Medicago</taxon>
    </lineage>
</organism>
<evidence type="ECO:0000313" key="4">
    <source>
        <dbReference type="Proteomes" id="UP000002051"/>
    </source>
</evidence>
<keyword evidence="2" id="KW-0472">Membrane</keyword>
<dbReference type="EMBL" id="CM001222">
    <property type="protein sequence ID" value="KEH26245.1"/>
    <property type="molecule type" value="Genomic_DNA"/>
</dbReference>
<keyword evidence="2" id="KW-0812">Transmembrane</keyword>